<accession>A0A1Y2A1X7</accession>
<evidence type="ECO:0000256" key="1">
    <source>
        <dbReference type="SAM" id="MobiDB-lite"/>
    </source>
</evidence>
<evidence type="ECO:0000256" key="2">
    <source>
        <dbReference type="SAM" id="SignalP"/>
    </source>
</evidence>
<dbReference type="OrthoDB" id="2342176at2759"/>
<evidence type="ECO:0000313" key="3">
    <source>
        <dbReference type="EMBL" id="ORY16454.1"/>
    </source>
</evidence>
<dbReference type="AlphaFoldDB" id="A0A1Y2A1X7"/>
<keyword evidence="4" id="KW-1185">Reference proteome</keyword>
<protein>
    <recommendedName>
        <fullName evidence="5">Lytic polysaccharide monooxygenase</fullName>
    </recommendedName>
</protein>
<feature type="signal peptide" evidence="2">
    <location>
        <begin position="1"/>
        <end position="17"/>
    </location>
</feature>
<dbReference type="STRING" id="1231657.A0A1Y2A1X7"/>
<dbReference type="Gene3D" id="2.70.50.70">
    <property type="match status" value="1"/>
</dbReference>
<name>A0A1Y2A1X7_9PLEO</name>
<dbReference type="PANTHER" id="PTHR36182:SF1">
    <property type="entry name" value="PROTEIN, PUTATIVE (AFU_ORTHOLOGUE AFUA_6G10930)-RELATED"/>
    <property type="match status" value="1"/>
</dbReference>
<feature type="chain" id="PRO_5012937515" description="Lytic polysaccharide monooxygenase" evidence="2">
    <location>
        <begin position="18"/>
        <end position="330"/>
    </location>
</feature>
<sequence length="330" mass="36102">MYTKLISLLGLAVTAQAHMHLHYPPTLKGDNNPHTKGEPDWLLNYPYGCCDKPSPGPCKGHLDLLDTDEGKPVVTWEAGQKANFSLSGLRIERTQENVYGGTHYGGSCQIGMSFDKGATFKVVTSWEGSCPHREGGEDPKGQVFDFTVPADVPSGNAVFAWTWVNREREFFMNCASVTIAGGNGDNEQQPPASSAAPAPSKTQAAQQPESTGVSQYTLSGCDCKCPSQTYTKACQCSCDSPSKNRRNVERQALALHKRILQHEEKMSAPVRRTESVAFNDRPDMLIEIDWKDKSDGICHSAGNPFELKYPNPGPDVIEGDGEYKLEEPTC</sequence>
<gene>
    <name evidence="3" type="ORF">BCR34DRAFT_597734</name>
</gene>
<feature type="region of interest" description="Disordered" evidence="1">
    <location>
        <begin position="181"/>
        <end position="211"/>
    </location>
</feature>
<keyword evidence="2" id="KW-0732">Signal</keyword>
<dbReference type="Proteomes" id="UP000193144">
    <property type="component" value="Unassembled WGS sequence"/>
</dbReference>
<evidence type="ECO:0000313" key="4">
    <source>
        <dbReference type="Proteomes" id="UP000193144"/>
    </source>
</evidence>
<reference evidence="3 4" key="1">
    <citation type="submission" date="2016-07" db="EMBL/GenBank/DDBJ databases">
        <title>Pervasive Adenine N6-methylation of Active Genes in Fungi.</title>
        <authorList>
            <consortium name="DOE Joint Genome Institute"/>
            <person name="Mondo S.J."/>
            <person name="Dannebaum R.O."/>
            <person name="Kuo R.C."/>
            <person name="Labutti K."/>
            <person name="Haridas S."/>
            <person name="Kuo A."/>
            <person name="Salamov A."/>
            <person name="Ahrendt S.R."/>
            <person name="Lipzen A."/>
            <person name="Sullivan W."/>
            <person name="Andreopoulos W.B."/>
            <person name="Clum A."/>
            <person name="Lindquist E."/>
            <person name="Daum C."/>
            <person name="Ramamoorthy G.K."/>
            <person name="Gryganskyi A."/>
            <person name="Culley D."/>
            <person name="Magnuson J.K."/>
            <person name="James T.Y."/>
            <person name="O'Malley M.A."/>
            <person name="Stajich J.E."/>
            <person name="Spatafora J.W."/>
            <person name="Visel A."/>
            <person name="Grigoriev I.V."/>
        </authorList>
    </citation>
    <scope>NUCLEOTIDE SEQUENCE [LARGE SCALE GENOMIC DNA]</scope>
    <source>
        <strain evidence="3 4">CBS 115471</strain>
    </source>
</reference>
<dbReference type="PANTHER" id="PTHR36182">
    <property type="entry name" value="PROTEIN, PUTATIVE (AFU_ORTHOLOGUE AFUA_6G10930)-RELATED"/>
    <property type="match status" value="1"/>
</dbReference>
<evidence type="ECO:0008006" key="5">
    <source>
        <dbReference type="Google" id="ProtNLM"/>
    </source>
</evidence>
<feature type="compositionally biased region" description="Low complexity" evidence="1">
    <location>
        <begin position="188"/>
        <end position="208"/>
    </location>
</feature>
<organism evidence="3 4">
    <name type="scientific">Clohesyomyces aquaticus</name>
    <dbReference type="NCBI Taxonomy" id="1231657"/>
    <lineage>
        <taxon>Eukaryota</taxon>
        <taxon>Fungi</taxon>
        <taxon>Dikarya</taxon>
        <taxon>Ascomycota</taxon>
        <taxon>Pezizomycotina</taxon>
        <taxon>Dothideomycetes</taxon>
        <taxon>Pleosporomycetidae</taxon>
        <taxon>Pleosporales</taxon>
        <taxon>Lindgomycetaceae</taxon>
        <taxon>Clohesyomyces</taxon>
    </lineage>
</organism>
<proteinExistence type="predicted"/>
<comment type="caution">
    <text evidence="3">The sequence shown here is derived from an EMBL/GenBank/DDBJ whole genome shotgun (WGS) entry which is preliminary data.</text>
</comment>
<dbReference type="EMBL" id="MCFA01000018">
    <property type="protein sequence ID" value="ORY16454.1"/>
    <property type="molecule type" value="Genomic_DNA"/>
</dbReference>